<reference evidence="1 2" key="1">
    <citation type="submission" date="2018-09" db="EMBL/GenBank/DDBJ databases">
        <title>Genomic investigation of the strawberry pathogen Phytophthora fragariae indicates pathogenicity is determined by transcriptional variation in three key races.</title>
        <authorList>
            <person name="Adams T.M."/>
            <person name="Armitage A.D."/>
            <person name="Sobczyk M.K."/>
            <person name="Bates H.J."/>
            <person name="Dunwell J.M."/>
            <person name="Nellist C.F."/>
            <person name="Harrison R.J."/>
        </authorList>
    </citation>
    <scope>NUCLEOTIDE SEQUENCE [LARGE SCALE GENOMIC DNA]</scope>
    <source>
        <strain evidence="1 2">ONT-3</strain>
    </source>
</reference>
<name>A0A6G0JM09_9STRA</name>
<organism evidence="1 2">
    <name type="scientific">Phytophthora fragariae</name>
    <dbReference type="NCBI Taxonomy" id="53985"/>
    <lineage>
        <taxon>Eukaryota</taxon>
        <taxon>Sar</taxon>
        <taxon>Stramenopiles</taxon>
        <taxon>Oomycota</taxon>
        <taxon>Peronosporomycetes</taxon>
        <taxon>Peronosporales</taxon>
        <taxon>Peronosporaceae</taxon>
        <taxon>Phytophthora</taxon>
    </lineage>
</organism>
<sequence length="139" mass="15329">MVAENVLLLLDDSALLVNGLVGKTQGAISTTRRDDLSSLLDLGEVRRRHSLESGVSYIALLEVTHQAVQVLVARPNHPPKMVHKHLRRVNSAVGLTRHLPQLDLVSADDFAEGSDQLRVALSLLLPLIPLTNHDRQLMR</sequence>
<protein>
    <submittedName>
        <fullName evidence="1">Uncharacterized protein</fullName>
    </submittedName>
</protein>
<dbReference type="Proteomes" id="UP000488956">
    <property type="component" value="Unassembled WGS sequence"/>
</dbReference>
<comment type="caution">
    <text evidence="1">The sequence shown here is derived from an EMBL/GenBank/DDBJ whole genome shotgun (WGS) entry which is preliminary data.</text>
</comment>
<dbReference type="EMBL" id="QXFX01005246">
    <property type="protein sequence ID" value="KAE9061317.1"/>
    <property type="molecule type" value="Genomic_DNA"/>
</dbReference>
<gene>
    <name evidence="1" type="ORF">PF010_g29860</name>
</gene>
<evidence type="ECO:0000313" key="2">
    <source>
        <dbReference type="Proteomes" id="UP000488956"/>
    </source>
</evidence>
<proteinExistence type="predicted"/>
<evidence type="ECO:0000313" key="1">
    <source>
        <dbReference type="EMBL" id="KAE9061317.1"/>
    </source>
</evidence>
<accession>A0A6G0JM09</accession>
<dbReference type="AlphaFoldDB" id="A0A6G0JM09"/>